<proteinExistence type="predicted"/>
<feature type="non-terminal residue" evidence="2">
    <location>
        <position position="82"/>
    </location>
</feature>
<dbReference type="EMBL" id="CADCUX010000202">
    <property type="protein sequence ID" value="CAA9399161.1"/>
    <property type="molecule type" value="Genomic_DNA"/>
</dbReference>
<dbReference type="AlphaFoldDB" id="A0A6J4P3F0"/>
<evidence type="ECO:0000313" key="2">
    <source>
        <dbReference type="EMBL" id="CAA9399161.1"/>
    </source>
</evidence>
<feature type="region of interest" description="Disordered" evidence="1">
    <location>
        <begin position="1"/>
        <end position="51"/>
    </location>
</feature>
<feature type="non-terminal residue" evidence="2">
    <location>
        <position position="1"/>
    </location>
</feature>
<name>A0A6J4P3F0_9BURK</name>
<organism evidence="2">
    <name type="scientific">uncultured Ramlibacter sp</name>
    <dbReference type="NCBI Taxonomy" id="260755"/>
    <lineage>
        <taxon>Bacteria</taxon>
        <taxon>Pseudomonadati</taxon>
        <taxon>Pseudomonadota</taxon>
        <taxon>Betaproteobacteria</taxon>
        <taxon>Burkholderiales</taxon>
        <taxon>Comamonadaceae</taxon>
        <taxon>Ramlibacter</taxon>
        <taxon>environmental samples</taxon>
    </lineage>
</organism>
<accession>A0A6J4P3F0</accession>
<feature type="compositionally biased region" description="Basic and acidic residues" evidence="1">
    <location>
        <begin position="33"/>
        <end position="51"/>
    </location>
</feature>
<protein>
    <submittedName>
        <fullName evidence="2">Fatty acid hydroxylase family (Carotene hydroxylase/sterol desaturase)</fullName>
    </submittedName>
</protein>
<sequence>VAEPGHRSRHPGVLPSDRAGVRLGACEGPQHLPPERCRQQHRAGRPEPADGRLHAAAHDRHLHRRAGLGAAVEWGCVLDVLV</sequence>
<reference evidence="2" key="1">
    <citation type="submission" date="2020-02" db="EMBL/GenBank/DDBJ databases">
        <authorList>
            <person name="Meier V. D."/>
        </authorList>
    </citation>
    <scope>NUCLEOTIDE SEQUENCE</scope>
    <source>
        <strain evidence="2">AVDCRST_MAG51</strain>
    </source>
</reference>
<gene>
    <name evidence="2" type="ORF">AVDCRST_MAG51-802</name>
</gene>
<evidence type="ECO:0000256" key="1">
    <source>
        <dbReference type="SAM" id="MobiDB-lite"/>
    </source>
</evidence>